<feature type="compositionally biased region" description="Acidic residues" evidence="1">
    <location>
        <begin position="235"/>
        <end position="244"/>
    </location>
</feature>
<dbReference type="EMBL" id="JABCIY010000148">
    <property type="protein sequence ID" value="KAF7192281.1"/>
    <property type="molecule type" value="Genomic_DNA"/>
</dbReference>
<comment type="caution">
    <text evidence="2">The sequence shown here is derived from an EMBL/GenBank/DDBJ whole genome shotgun (WGS) entry which is preliminary data.</text>
</comment>
<evidence type="ECO:0000313" key="2">
    <source>
        <dbReference type="EMBL" id="KAF7192281.1"/>
    </source>
</evidence>
<reference evidence="2" key="1">
    <citation type="submission" date="2020-04" db="EMBL/GenBank/DDBJ databases">
        <title>Draft genome resource of the tomato pathogen Pseudocercospora fuligena.</title>
        <authorList>
            <person name="Zaccaron A."/>
        </authorList>
    </citation>
    <scope>NUCLEOTIDE SEQUENCE</scope>
    <source>
        <strain evidence="2">PF001</strain>
    </source>
</reference>
<feature type="region of interest" description="Disordered" evidence="1">
    <location>
        <begin position="188"/>
        <end position="246"/>
    </location>
</feature>
<feature type="compositionally biased region" description="Polar residues" evidence="1">
    <location>
        <begin position="191"/>
        <end position="207"/>
    </location>
</feature>
<evidence type="ECO:0000256" key="1">
    <source>
        <dbReference type="SAM" id="MobiDB-lite"/>
    </source>
</evidence>
<feature type="compositionally biased region" description="Basic and acidic residues" evidence="1">
    <location>
        <begin position="19"/>
        <end position="36"/>
    </location>
</feature>
<organism evidence="2 3">
    <name type="scientific">Pseudocercospora fuligena</name>
    <dbReference type="NCBI Taxonomy" id="685502"/>
    <lineage>
        <taxon>Eukaryota</taxon>
        <taxon>Fungi</taxon>
        <taxon>Dikarya</taxon>
        <taxon>Ascomycota</taxon>
        <taxon>Pezizomycotina</taxon>
        <taxon>Dothideomycetes</taxon>
        <taxon>Dothideomycetidae</taxon>
        <taxon>Mycosphaerellales</taxon>
        <taxon>Mycosphaerellaceae</taxon>
        <taxon>Pseudocercospora</taxon>
    </lineage>
</organism>
<evidence type="ECO:0000313" key="3">
    <source>
        <dbReference type="Proteomes" id="UP000660729"/>
    </source>
</evidence>
<gene>
    <name evidence="2" type="ORF">HII31_06313</name>
</gene>
<dbReference type="Proteomes" id="UP000660729">
    <property type="component" value="Unassembled WGS sequence"/>
</dbReference>
<dbReference type="AlphaFoldDB" id="A0A8H6RJP1"/>
<dbReference type="OrthoDB" id="10532906at2759"/>
<accession>A0A8H6RJP1</accession>
<feature type="compositionally biased region" description="Basic and acidic residues" evidence="1">
    <location>
        <begin position="216"/>
        <end position="227"/>
    </location>
</feature>
<protein>
    <submittedName>
        <fullName evidence="2">Uncharacterized protein</fullName>
    </submittedName>
</protein>
<proteinExistence type="predicted"/>
<keyword evidence="3" id="KW-1185">Reference proteome</keyword>
<sequence length="350" mass="39471">MSSNGADSGEFPPNPTADQRSDIEDKLEAPGKESAADKLTLEKARFFANAADALPAFNDRLGGGGFGDLLIKGSKTTVSNGHAELFEIIRLLEKIQEDQTRVINIEEKKSKAEELIQTTGQGTNGATSKPSKMNSNMMAAVRALIKRETDDQFRDLRIENENLKKERLEDKKQIQQLGNKVEALESKIRKSASSNQGGKSSQHQDVTSRWPDLEEEQGKTRDLHRFQSEPQDQPDQPEIEETDDRDQKFVLELKQYMDYMMSTSIDIGKLQGKYQSLKLEGVRVQEDAKAYKSTLNDPGANLSSDELYRMTIQILRRIQQFNEHSKELDIEEAELQVKLEQGYQRSGSSN</sequence>
<name>A0A8H6RJP1_9PEZI</name>
<feature type="region of interest" description="Disordered" evidence="1">
    <location>
        <begin position="1"/>
        <end position="36"/>
    </location>
</feature>